<dbReference type="AlphaFoldDB" id="A0A914ULJ5"/>
<feature type="region of interest" description="Disordered" evidence="1">
    <location>
        <begin position="422"/>
        <end position="441"/>
    </location>
</feature>
<feature type="chain" id="PRO_5036778842" evidence="2">
    <location>
        <begin position="28"/>
        <end position="476"/>
    </location>
</feature>
<dbReference type="PANTHER" id="PTHR43319">
    <property type="entry name" value="BETA-LACTAMASE-RELATED"/>
    <property type="match status" value="1"/>
</dbReference>
<keyword evidence="4" id="KW-1185">Reference proteome</keyword>
<name>A0A914ULJ5_9BILA</name>
<evidence type="ECO:0000256" key="2">
    <source>
        <dbReference type="SAM" id="SignalP"/>
    </source>
</evidence>
<keyword evidence="2" id="KW-0732">Signal</keyword>
<evidence type="ECO:0000259" key="3">
    <source>
        <dbReference type="Pfam" id="PF00144"/>
    </source>
</evidence>
<dbReference type="WBParaSite" id="PSAMB.scaffold10706size3891.g33554.t1">
    <property type="protein sequence ID" value="PSAMB.scaffold10706size3891.g33554.t1"/>
    <property type="gene ID" value="PSAMB.scaffold10706size3891.g33554"/>
</dbReference>
<dbReference type="InterPro" id="IPR001466">
    <property type="entry name" value="Beta-lactam-related"/>
</dbReference>
<sequence>MASWLVVSLSALVAAVLLQFLLPHSQKLPVLVGGRVDEQFSDIERLFRDEILPDEREGAAFAVYYKGRLVVDLWGGYADRSALRPWESDTMTVVYSSTKAIGSAMIAMLVSRGNLKYEDLVIKHWPEFGKHGKENVTVDWLMGHKSGIAFLANPMTLEEGNNHAFISQIIENAVPHWPPGTQTGYHAITFGWLIDQLIRRVDPQHRSAAQYYQEEIQQLSQDNDFYVGLPEQLEHRVARITNPQMSESLMGAFSSGLLLAQTMYRYWQTDGLCMKAVSNPVFLSVMSDEIPYNNPRVHQLAQFSSTGIGTARGLASVFNTVLQKNLINRQVYERIATPTIHDIDLVILHGIPKGHGFMHSVHPNDKTKWIVGHPGNGGQSVEFVADVNGGPLVLAFVRNGLKPGLTGLNNYLALRNAAEKAKRRRTEKEEARSQDDAAQQDESVIVTEAGHDPVAAGQDVQVAAGHVEEVDLLFFT</sequence>
<feature type="compositionally biased region" description="Basic and acidic residues" evidence="1">
    <location>
        <begin position="426"/>
        <end position="435"/>
    </location>
</feature>
<dbReference type="Pfam" id="PF00144">
    <property type="entry name" value="Beta-lactamase"/>
    <property type="match status" value="1"/>
</dbReference>
<reference evidence="5" key="1">
    <citation type="submission" date="2022-11" db="UniProtKB">
        <authorList>
            <consortium name="WormBaseParasite"/>
        </authorList>
    </citation>
    <scope>IDENTIFICATION</scope>
</reference>
<feature type="domain" description="Beta-lactamase-related" evidence="3">
    <location>
        <begin position="55"/>
        <end position="410"/>
    </location>
</feature>
<protein>
    <submittedName>
        <fullName evidence="5">Beta-lactamase-related domain-containing protein</fullName>
    </submittedName>
</protein>
<dbReference type="Gene3D" id="3.40.710.10">
    <property type="entry name" value="DD-peptidase/beta-lactamase superfamily"/>
    <property type="match status" value="1"/>
</dbReference>
<dbReference type="PANTHER" id="PTHR43319:SF4">
    <property type="entry name" value="BETA-LACTAMASE DOMAIN-CONTAINING PROTEIN 2"/>
    <property type="match status" value="1"/>
</dbReference>
<dbReference type="InterPro" id="IPR052907">
    <property type="entry name" value="Beta-lactamase/esterase"/>
</dbReference>
<organism evidence="4 5">
    <name type="scientific">Plectus sambesii</name>
    <dbReference type="NCBI Taxonomy" id="2011161"/>
    <lineage>
        <taxon>Eukaryota</taxon>
        <taxon>Metazoa</taxon>
        <taxon>Ecdysozoa</taxon>
        <taxon>Nematoda</taxon>
        <taxon>Chromadorea</taxon>
        <taxon>Plectida</taxon>
        <taxon>Plectina</taxon>
        <taxon>Plectoidea</taxon>
        <taxon>Plectidae</taxon>
        <taxon>Plectus</taxon>
    </lineage>
</organism>
<feature type="signal peptide" evidence="2">
    <location>
        <begin position="1"/>
        <end position="27"/>
    </location>
</feature>
<dbReference type="InterPro" id="IPR012338">
    <property type="entry name" value="Beta-lactam/transpept-like"/>
</dbReference>
<evidence type="ECO:0000313" key="5">
    <source>
        <dbReference type="WBParaSite" id="PSAMB.scaffold10706size3891.g33554.t1"/>
    </source>
</evidence>
<evidence type="ECO:0000313" key="4">
    <source>
        <dbReference type="Proteomes" id="UP000887566"/>
    </source>
</evidence>
<dbReference type="Proteomes" id="UP000887566">
    <property type="component" value="Unplaced"/>
</dbReference>
<accession>A0A914ULJ5</accession>
<dbReference type="SUPFAM" id="SSF56601">
    <property type="entry name" value="beta-lactamase/transpeptidase-like"/>
    <property type="match status" value="1"/>
</dbReference>
<evidence type="ECO:0000256" key="1">
    <source>
        <dbReference type="SAM" id="MobiDB-lite"/>
    </source>
</evidence>
<proteinExistence type="predicted"/>